<feature type="region of interest" description="Disordered" evidence="1">
    <location>
        <begin position="1"/>
        <end position="26"/>
    </location>
</feature>
<reference evidence="2" key="1">
    <citation type="submission" date="2017-12" db="EMBL/GenBank/DDBJ databases">
        <title>Gene loss provides genomic basis for host adaptation in cereal stripe rust fungi.</title>
        <authorList>
            <person name="Xia C."/>
        </authorList>
    </citation>
    <scope>NUCLEOTIDE SEQUENCE [LARGE SCALE GENOMIC DNA]</scope>
    <source>
        <strain evidence="2">93-210</strain>
    </source>
</reference>
<accession>A0A2S4VM79</accession>
<feature type="non-terminal residue" evidence="2">
    <location>
        <position position="113"/>
    </location>
</feature>
<gene>
    <name evidence="2" type="ORF">PSTT_05892</name>
</gene>
<sequence>MFSENLQTLDKRKISTGSVGPGGPYGQGVVKNPTMEGLLSSDHFRFMLIQTGQTKTQSRPRCIYHRLIILWCRPFTTRIKASYLLSIKGSSKQLRTVIANVNYVILLYAAQYK</sequence>
<dbReference type="AlphaFoldDB" id="A0A2S4VM79"/>
<organism evidence="2 3">
    <name type="scientific">Puccinia striiformis</name>
    <dbReference type="NCBI Taxonomy" id="27350"/>
    <lineage>
        <taxon>Eukaryota</taxon>
        <taxon>Fungi</taxon>
        <taxon>Dikarya</taxon>
        <taxon>Basidiomycota</taxon>
        <taxon>Pucciniomycotina</taxon>
        <taxon>Pucciniomycetes</taxon>
        <taxon>Pucciniales</taxon>
        <taxon>Pucciniaceae</taxon>
        <taxon>Puccinia</taxon>
    </lineage>
</organism>
<comment type="caution">
    <text evidence="2">The sequence shown here is derived from an EMBL/GenBank/DDBJ whole genome shotgun (WGS) entry which is preliminary data.</text>
</comment>
<protein>
    <submittedName>
        <fullName evidence="2">Uncharacterized protein</fullName>
    </submittedName>
</protein>
<dbReference type="Proteomes" id="UP000239156">
    <property type="component" value="Unassembled WGS sequence"/>
</dbReference>
<evidence type="ECO:0000313" key="3">
    <source>
        <dbReference type="Proteomes" id="UP000239156"/>
    </source>
</evidence>
<evidence type="ECO:0000256" key="1">
    <source>
        <dbReference type="SAM" id="MobiDB-lite"/>
    </source>
</evidence>
<evidence type="ECO:0000313" key="2">
    <source>
        <dbReference type="EMBL" id="POW10655.1"/>
    </source>
</evidence>
<name>A0A2S4VM79_9BASI</name>
<proteinExistence type="predicted"/>
<dbReference type="EMBL" id="PKSL01000044">
    <property type="protein sequence ID" value="POW10655.1"/>
    <property type="molecule type" value="Genomic_DNA"/>
</dbReference>
<dbReference type="VEuPathDB" id="FungiDB:PSTT_05892"/>
<keyword evidence="3" id="KW-1185">Reference proteome</keyword>